<evidence type="ECO:0000313" key="5">
    <source>
        <dbReference type="Proteomes" id="UP000664859"/>
    </source>
</evidence>
<accession>A0A835YYL4</accession>
<organism evidence="4 5">
    <name type="scientific">Tribonema minus</name>
    <dbReference type="NCBI Taxonomy" id="303371"/>
    <lineage>
        <taxon>Eukaryota</taxon>
        <taxon>Sar</taxon>
        <taxon>Stramenopiles</taxon>
        <taxon>Ochrophyta</taxon>
        <taxon>PX clade</taxon>
        <taxon>Xanthophyceae</taxon>
        <taxon>Tribonematales</taxon>
        <taxon>Tribonemataceae</taxon>
        <taxon>Tribonema</taxon>
    </lineage>
</organism>
<evidence type="ECO:0000313" key="4">
    <source>
        <dbReference type="EMBL" id="KAG5184011.1"/>
    </source>
</evidence>
<dbReference type="OrthoDB" id="640249at2759"/>
<dbReference type="InterPro" id="IPR013128">
    <property type="entry name" value="Peptidase_C1A"/>
</dbReference>
<dbReference type="Proteomes" id="UP000664859">
    <property type="component" value="Unassembled WGS sequence"/>
</dbReference>
<dbReference type="PANTHER" id="PTHR12411">
    <property type="entry name" value="CYSTEINE PROTEASE FAMILY C1-RELATED"/>
    <property type="match status" value="1"/>
</dbReference>
<evidence type="ECO:0000256" key="2">
    <source>
        <dbReference type="ARBA" id="ARBA00023145"/>
    </source>
</evidence>
<protein>
    <submittedName>
        <fullName evidence="4">Papain cysteine protease family protein</fullName>
    </submittedName>
</protein>
<dbReference type="Gene3D" id="3.90.70.10">
    <property type="entry name" value="Cysteine proteinases"/>
    <property type="match status" value="1"/>
</dbReference>
<evidence type="ECO:0000256" key="1">
    <source>
        <dbReference type="ARBA" id="ARBA00008455"/>
    </source>
</evidence>
<dbReference type="SMART" id="SM00645">
    <property type="entry name" value="Pept_C1"/>
    <property type="match status" value="1"/>
</dbReference>
<reference evidence="4" key="1">
    <citation type="submission" date="2021-02" db="EMBL/GenBank/DDBJ databases">
        <title>First Annotated Genome of the Yellow-green Alga Tribonema minus.</title>
        <authorList>
            <person name="Mahan K.M."/>
        </authorList>
    </citation>
    <scope>NUCLEOTIDE SEQUENCE</scope>
    <source>
        <strain evidence="4">UTEX B ZZ1240</strain>
    </source>
</reference>
<sequence length="292" mass="32686">MASSCCSLAATISWSSCIRFVAFTAEMTDLFSDIKSTTFSSRKFHLKRQSFDRRDIVFSSNVKVATLPGAVDLRNTGFMPPVLDQGQAGTCSAHASANALHYLLRREKVADFSPARLYIYYTTRVYVEGTPAFDDSGCVLRDVCKAIKKYHVPDERYEPYSDQKISERPSAMAVANARLHATLRYEAVPQTEQALKRALAARYPVMIGIQVFESFESDKVAQTGVVPMPQEGEQCLGGHAVDVVGYDDVTRTFTLMNSWSTQWGDSGFFTLPYEYVLDPSLASDFWTFQLFK</sequence>
<dbReference type="EMBL" id="JAFCMP010000179">
    <property type="protein sequence ID" value="KAG5184011.1"/>
    <property type="molecule type" value="Genomic_DNA"/>
</dbReference>
<dbReference type="SUPFAM" id="SSF54001">
    <property type="entry name" value="Cysteine proteinases"/>
    <property type="match status" value="1"/>
</dbReference>
<dbReference type="CDD" id="cd02619">
    <property type="entry name" value="Peptidase_C1"/>
    <property type="match status" value="1"/>
</dbReference>
<dbReference type="InterPro" id="IPR000668">
    <property type="entry name" value="Peptidase_C1A_C"/>
</dbReference>
<keyword evidence="4" id="KW-0645">Protease</keyword>
<evidence type="ECO:0000259" key="3">
    <source>
        <dbReference type="SMART" id="SM00645"/>
    </source>
</evidence>
<keyword evidence="4" id="KW-0378">Hydrolase</keyword>
<comment type="similarity">
    <text evidence="1">Belongs to the peptidase C1 family.</text>
</comment>
<dbReference type="AlphaFoldDB" id="A0A835YYL4"/>
<proteinExistence type="inferred from homology"/>
<keyword evidence="2" id="KW-0865">Zymogen</keyword>
<feature type="domain" description="Peptidase C1A papain C-terminal" evidence="3">
    <location>
        <begin position="67"/>
        <end position="283"/>
    </location>
</feature>
<dbReference type="Pfam" id="PF00112">
    <property type="entry name" value="Peptidase_C1"/>
    <property type="match status" value="1"/>
</dbReference>
<keyword evidence="5" id="KW-1185">Reference proteome</keyword>
<comment type="caution">
    <text evidence="4">The sequence shown here is derived from an EMBL/GenBank/DDBJ whole genome shotgun (WGS) entry which is preliminary data.</text>
</comment>
<name>A0A835YYL4_9STRA</name>
<dbReference type="GO" id="GO:0006508">
    <property type="term" value="P:proteolysis"/>
    <property type="evidence" value="ECO:0007669"/>
    <property type="project" value="UniProtKB-KW"/>
</dbReference>
<gene>
    <name evidence="4" type="ORF">JKP88DRAFT_257539</name>
</gene>
<dbReference type="InterPro" id="IPR038765">
    <property type="entry name" value="Papain-like_cys_pep_sf"/>
</dbReference>
<dbReference type="GO" id="GO:0008234">
    <property type="term" value="F:cysteine-type peptidase activity"/>
    <property type="evidence" value="ECO:0007669"/>
    <property type="project" value="InterPro"/>
</dbReference>